<proteinExistence type="predicted"/>
<dbReference type="AlphaFoldDB" id="A0A0J6IMF3"/>
<reference evidence="1 2" key="1">
    <citation type="submission" date="2015-02" db="EMBL/GenBank/DDBJ databases">
        <title>Pseudomonas helleri sp. nov. and Pseudomonas weihenstephanensis sp. nov., isolated from raw cows milk.</title>
        <authorList>
            <person name="von Neubeck M."/>
            <person name="Huptas C."/>
            <person name="Wenning M."/>
            <person name="Scherer S."/>
        </authorList>
    </citation>
    <scope>NUCLEOTIDE SEQUENCE [LARGE SCALE GENOMIC DNA]</scope>
    <source>
        <strain evidence="1 2">DSM 29166</strain>
    </source>
</reference>
<sequence>MPVKHDLPEDLGITPETLNTLKARNPHLTALIHKYAQADKKVLDAEKGDAVATPDAVLTELKSSRLALKDQIVEALKASQKSQTAQEQ</sequence>
<dbReference type="OrthoDB" id="7030268at2"/>
<protein>
    <recommendedName>
        <fullName evidence="3">DUF465 domain-containing protein</fullName>
    </recommendedName>
</protein>
<accession>A0A0J6IMF3</accession>
<dbReference type="RefSeq" id="WP_048364849.1">
    <property type="nucleotide sequence ID" value="NZ_JAAEBV010000003.1"/>
</dbReference>
<name>A0A0J6IMF3_9PSED</name>
<evidence type="ECO:0000313" key="1">
    <source>
        <dbReference type="EMBL" id="KMN13124.1"/>
    </source>
</evidence>
<accession>A0A0J6IRA3</accession>
<dbReference type="Pfam" id="PF04325">
    <property type="entry name" value="DUF465"/>
    <property type="match status" value="1"/>
</dbReference>
<gene>
    <name evidence="1" type="ORF">TU86_13625</name>
</gene>
<dbReference type="Proteomes" id="UP000036325">
    <property type="component" value="Unassembled WGS sequence"/>
</dbReference>
<dbReference type="Gene3D" id="6.10.280.50">
    <property type="match status" value="1"/>
</dbReference>
<dbReference type="InterPro" id="IPR038444">
    <property type="entry name" value="DUF465_sf"/>
</dbReference>
<comment type="caution">
    <text evidence="1">The sequence shown here is derived from an EMBL/GenBank/DDBJ whole genome shotgun (WGS) entry which is preliminary data.</text>
</comment>
<dbReference type="InterPro" id="IPR007420">
    <property type="entry name" value="DUF465"/>
</dbReference>
<evidence type="ECO:0008006" key="3">
    <source>
        <dbReference type="Google" id="ProtNLM"/>
    </source>
</evidence>
<evidence type="ECO:0000313" key="2">
    <source>
        <dbReference type="Proteomes" id="UP000036325"/>
    </source>
</evidence>
<organism evidence="1 2">
    <name type="scientific">Pseudomonas weihenstephanensis</name>
    <dbReference type="NCBI Taxonomy" id="1608994"/>
    <lineage>
        <taxon>Bacteria</taxon>
        <taxon>Pseudomonadati</taxon>
        <taxon>Pseudomonadota</taxon>
        <taxon>Gammaproteobacteria</taxon>
        <taxon>Pseudomonadales</taxon>
        <taxon>Pseudomonadaceae</taxon>
        <taxon>Pseudomonas</taxon>
    </lineage>
</organism>
<dbReference type="PATRIC" id="fig|1608994.3.peg.3379"/>
<dbReference type="EMBL" id="JYLF01000005">
    <property type="protein sequence ID" value="KMN13124.1"/>
    <property type="molecule type" value="Genomic_DNA"/>
</dbReference>